<evidence type="ECO:0000256" key="1">
    <source>
        <dbReference type="ARBA" id="ARBA00010761"/>
    </source>
</evidence>
<keyword evidence="3 8" id="KW-0694">RNA-binding</keyword>
<keyword evidence="2 8" id="KW-0699">rRNA-binding</keyword>
<dbReference type="GO" id="GO:0022627">
    <property type="term" value="C:cytosolic small ribosomal subunit"/>
    <property type="evidence" value="ECO:0007669"/>
    <property type="project" value="TreeGrafter"/>
</dbReference>
<evidence type="ECO:0000259" key="10">
    <source>
        <dbReference type="PROSITE" id="PS50823"/>
    </source>
</evidence>
<dbReference type="GO" id="GO:0019843">
    <property type="term" value="F:rRNA binding"/>
    <property type="evidence" value="ECO:0007669"/>
    <property type="project" value="UniProtKB-UniRule"/>
</dbReference>
<gene>
    <name evidence="11" type="primary">rps3</name>
    <name evidence="8" type="synonym">rpsC</name>
</gene>
<dbReference type="EMBL" id="MG383522">
    <property type="protein sequence ID" value="AYB35976.1"/>
    <property type="molecule type" value="Genomic_DNA"/>
</dbReference>
<dbReference type="InterPro" id="IPR057258">
    <property type="entry name" value="Ribosomal_uS3"/>
</dbReference>
<evidence type="ECO:0000256" key="5">
    <source>
        <dbReference type="ARBA" id="ARBA00023274"/>
    </source>
</evidence>
<comment type="similarity">
    <text evidence="1 8 9">Belongs to the universal ribosomal protein uS3 family.</text>
</comment>
<evidence type="ECO:0000256" key="9">
    <source>
        <dbReference type="RuleBase" id="RU003624"/>
    </source>
</evidence>
<dbReference type="SUPFAM" id="SSF54814">
    <property type="entry name" value="Prokaryotic type KH domain (KH-domain type II)"/>
    <property type="match status" value="1"/>
</dbReference>
<protein>
    <recommendedName>
        <fullName evidence="7 8">Small ribosomal subunit protein uS3</fullName>
    </recommendedName>
</protein>
<reference evidence="11" key="2">
    <citation type="submission" date="2018-09" db="EMBL/GenBank/DDBJ databases">
        <title>Molecular diversity of phytoplasmas detected in cherry trees in Poland.</title>
        <authorList>
            <person name="Smolarek T."/>
        </authorList>
    </citation>
    <scope>NUCLEOTIDE SEQUENCE</scope>
    <source>
        <strain evidence="11">Kordia II.14</strain>
        <strain evidence="12">Trzebnica</strain>
    </source>
</reference>
<dbReference type="InterPro" id="IPR001351">
    <property type="entry name" value="Ribosomal_uS3_C"/>
</dbReference>
<dbReference type="Gene3D" id="3.30.300.20">
    <property type="match status" value="1"/>
</dbReference>
<evidence type="ECO:0000256" key="8">
    <source>
        <dbReference type="HAMAP-Rule" id="MF_01309"/>
    </source>
</evidence>
<reference evidence="11" key="1">
    <citation type="submission" date="2017-11" db="EMBL/GenBank/DDBJ databases">
        <authorList>
            <person name="Han C.G."/>
        </authorList>
    </citation>
    <scope>NUCLEOTIDE SEQUENCE</scope>
    <source>
        <strain evidence="11">Kordia II.14</strain>
        <strain evidence="12">Trzebnica</strain>
    </source>
</reference>
<dbReference type="InterPro" id="IPR009019">
    <property type="entry name" value="KH_sf_prok-type"/>
</dbReference>
<proteinExistence type="inferred from homology"/>
<dbReference type="CDD" id="cd02412">
    <property type="entry name" value="KH-II_30S_S3"/>
    <property type="match status" value="1"/>
</dbReference>
<dbReference type="InterPro" id="IPR005704">
    <property type="entry name" value="Ribosomal_uS3_bac-typ"/>
</dbReference>
<evidence type="ECO:0000256" key="7">
    <source>
        <dbReference type="ARBA" id="ARBA00035257"/>
    </source>
</evidence>
<dbReference type="GO" id="GO:0003735">
    <property type="term" value="F:structural constituent of ribosome"/>
    <property type="evidence" value="ECO:0007669"/>
    <property type="project" value="InterPro"/>
</dbReference>
<comment type="function">
    <text evidence="6 8">Binds the lower part of the 30S subunit head. Binds mRNA in the 70S ribosome, positioning it for translation.</text>
</comment>
<accession>A0A385T0T0</accession>
<dbReference type="Gene3D" id="3.30.1140.32">
    <property type="entry name" value="Ribosomal protein S3, C-terminal domain"/>
    <property type="match status" value="1"/>
</dbReference>
<dbReference type="EMBL" id="MG383523">
    <property type="protein sequence ID" value="AYB35977.1"/>
    <property type="molecule type" value="Genomic_DNA"/>
</dbReference>
<dbReference type="Pfam" id="PF07650">
    <property type="entry name" value="KH_2"/>
    <property type="match status" value="1"/>
</dbReference>
<sequence>MGQKSNPNGLRLGIIKDWDSKWFANFKKTPQFIHEDFCIRNFINKNYSKSLISKIEIERSKKKDKEIIKINLHVVKINIINGKDNELLKKITKQIEQITKKEVVLNVKEIKNPDKVAILVAKTMAEQLEQRFYFRRVQKMAIQRVLKTGVKGVKTLISGRLGGLEMARSEGYLEGRVPLNTLRADVEYAFAEAHTTYGSFGVKVWIFHGDVLPGETILDTRKPFVIKSNYISKNNKKNNNYKGDK</sequence>
<dbReference type="PANTHER" id="PTHR11760">
    <property type="entry name" value="30S/40S RIBOSOMAL PROTEIN S3"/>
    <property type="match status" value="1"/>
</dbReference>
<dbReference type="NCBIfam" id="TIGR01009">
    <property type="entry name" value="rpsC_bact"/>
    <property type="match status" value="1"/>
</dbReference>
<organism evidence="11">
    <name type="scientific">Candidatus Phytoplasma prunorum</name>
    <dbReference type="NCBI Taxonomy" id="47565"/>
    <lineage>
        <taxon>Bacteria</taxon>
        <taxon>Bacillati</taxon>
        <taxon>Mycoplasmatota</taxon>
        <taxon>Mollicutes</taxon>
        <taxon>Acholeplasmatales</taxon>
        <taxon>Acholeplasmataceae</taxon>
        <taxon>Candidatus Phytoplasma</taxon>
        <taxon>16SrX (Apple proliferation group)</taxon>
    </lineage>
</organism>
<dbReference type="HAMAP" id="MF_01309_B">
    <property type="entry name" value="Ribosomal_uS3_B"/>
    <property type="match status" value="1"/>
</dbReference>
<evidence type="ECO:0000256" key="4">
    <source>
        <dbReference type="ARBA" id="ARBA00022980"/>
    </source>
</evidence>
<dbReference type="AlphaFoldDB" id="A0A385T0T0"/>
<evidence type="ECO:0000256" key="3">
    <source>
        <dbReference type="ARBA" id="ARBA00022884"/>
    </source>
</evidence>
<dbReference type="PROSITE" id="PS00548">
    <property type="entry name" value="RIBOSOMAL_S3"/>
    <property type="match status" value="1"/>
</dbReference>
<comment type="subunit">
    <text evidence="8">Part of the 30S ribosomal subunit. Forms a tight complex with proteins S10 and S14.</text>
</comment>
<dbReference type="FunFam" id="3.30.300.20:FF:000001">
    <property type="entry name" value="30S ribosomal protein S3"/>
    <property type="match status" value="1"/>
</dbReference>
<dbReference type="GO" id="GO:0006412">
    <property type="term" value="P:translation"/>
    <property type="evidence" value="ECO:0007669"/>
    <property type="project" value="UniProtKB-UniRule"/>
</dbReference>
<evidence type="ECO:0000256" key="2">
    <source>
        <dbReference type="ARBA" id="ARBA00022730"/>
    </source>
</evidence>
<dbReference type="GO" id="GO:0003729">
    <property type="term" value="F:mRNA binding"/>
    <property type="evidence" value="ECO:0007669"/>
    <property type="project" value="UniProtKB-UniRule"/>
</dbReference>
<dbReference type="InterPro" id="IPR018280">
    <property type="entry name" value="Ribosomal_uS3_CS"/>
</dbReference>
<evidence type="ECO:0000313" key="11">
    <source>
        <dbReference type="EMBL" id="AYB35976.1"/>
    </source>
</evidence>
<feature type="domain" description="KH type-2" evidence="10">
    <location>
        <begin position="39"/>
        <end position="111"/>
    </location>
</feature>
<keyword evidence="4 8" id="KW-0689">Ribosomal protein</keyword>
<dbReference type="PANTHER" id="PTHR11760:SF19">
    <property type="entry name" value="SMALL RIBOSOMAL SUBUNIT PROTEIN US3C"/>
    <property type="match status" value="1"/>
</dbReference>
<keyword evidence="5 8" id="KW-0687">Ribonucleoprotein</keyword>
<dbReference type="PROSITE" id="PS50823">
    <property type="entry name" value="KH_TYPE_2"/>
    <property type="match status" value="1"/>
</dbReference>
<name>A0A385T0T0_9MOLU</name>
<evidence type="ECO:0000256" key="6">
    <source>
        <dbReference type="ARBA" id="ARBA00024998"/>
    </source>
</evidence>
<evidence type="ECO:0000313" key="12">
    <source>
        <dbReference type="EMBL" id="AYB35977.1"/>
    </source>
</evidence>
<dbReference type="InterPro" id="IPR036419">
    <property type="entry name" value="Ribosomal_S3_C_sf"/>
</dbReference>
<dbReference type="SUPFAM" id="SSF54821">
    <property type="entry name" value="Ribosomal protein S3 C-terminal domain"/>
    <property type="match status" value="1"/>
</dbReference>
<dbReference type="InterPro" id="IPR004044">
    <property type="entry name" value="KH_dom_type_2"/>
</dbReference>
<dbReference type="Pfam" id="PF00189">
    <property type="entry name" value="Ribosomal_S3_C"/>
    <property type="match status" value="1"/>
</dbReference>
<dbReference type="InterPro" id="IPR015946">
    <property type="entry name" value="KH_dom-like_a/b"/>
</dbReference>